<keyword evidence="1" id="KW-0808">Transferase</keyword>
<keyword evidence="4" id="KW-1185">Reference proteome</keyword>
<evidence type="ECO:0000313" key="4">
    <source>
        <dbReference type="Proteomes" id="UP000621799"/>
    </source>
</evidence>
<organism evidence="3 4">
    <name type="scientific">Zarconia navalis LEGE 11467</name>
    <dbReference type="NCBI Taxonomy" id="1828826"/>
    <lineage>
        <taxon>Bacteria</taxon>
        <taxon>Bacillati</taxon>
        <taxon>Cyanobacteriota</taxon>
        <taxon>Cyanophyceae</taxon>
        <taxon>Oscillatoriophycideae</taxon>
        <taxon>Oscillatoriales</taxon>
        <taxon>Oscillatoriales incertae sedis</taxon>
        <taxon>Zarconia</taxon>
        <taxon>Zarconia navalis</taxon>
    </lineage>
</organism>
<keyword evidence="1" id="KW-0418">Kinase</keyword>
<dbReference type="InterPro" id="IPR003594">
    <property type="entry name" value="HATPase_dom"/>
</dbReference>
<protein>
    <submittedName>
        <fullName evidence="3">Anti-sigma regulatory factor</fullName>
    </submittedName>
</protein>
<dbReference type="RefSeq" id="WP_264320752.1">
    <property type="nucleotide sequence ID" value="NZ_JADEXN010000091.1"/>
</dbReference>
<dbReference type="Pfam" id="PF13581">
    <property type="entry name" value="HATPase_c_2"/>
    <property type="match status" value="1"/>
</dbReference>
<comment type="caution">
    <text evidence="3">The sequence shown here is derived from an EMBL/GenBank/DDBJ whole genome shotgun (WGS) entry which is preliminary data.</text>
</comment>
<feature type="domain" description="Histidine kinase/HSP90-like ATPase" evidence="2">
    <location>
        <begin position="33"/>
        <end position="132"/>
    </location>
</feature>
<dbReference type="SUPFAM" id="SSF55874">
    <property type="entry name" value="ATPase domain of HSP90 chaperone/DNA topoisomerase II/histidine kinase"/>
    <property type="match status" value="1"/>
</dbReference>
<dbReference type="PANTHER" id="PTHR35526">
    <property type="entry name" value="ANTI-SIGMA-F FACTOR RSBW-RELATED"/>
    <property type="match status" value="1"/>
</dbReference>
<evidence type="ECO:0000313" key="3">
    <source>
        <dbReference type="EMBL" id="MBE9040507.1"/>
    </source>
</evidence>
<dbReference type="CDD" id="cd16936">
    <property type="entry name" value="HATPase_RsbW-like"/>
    <property type="match status" value="1"/>
</dbReference>
<sequence length="146" mass="16250">MALSKRPPGRQSGTISFASTLYLGSVLDLLLAEVPDCVAPEIRLGLQEALVNAVKHGNQLDPSKTIEVHFCVRGETYQWSISDGGKHDIDPCRCSEEQDLPEEESECGRGMFILQQIFDRVEWNSQRCELQLCKQVKGSRSLATTI</sequence>
<dbReference type="EMBL" id="JADEXN010000091">
    <property type="protein sequence ID" value="MBE9040507.1"/>
    <property type="molecule type" value="Genomic_DNA"/>
</dbReference>
<reference evidence="3" key="1">
    <citation type="submission" date="2020-10" db="EMBL/GenBank/DDBJ databases">
        <authorList>
            <person name="Castelo-Branco R."/>
            <person name="Eusebio N."/>
            <person name="Adriana R."/>
            <person name="Vieira A."/>
            <person name="Brugerolle De Fraissinette N."/>
            <person name="Rezende De Castro R."/>
            <person name="Schneider M.P."/>
            <person name="Vasconcelos V."/>
            <person name="Leao P.N."/>
        </authorList>
    </citation>
    <scope>NUCLEOTIDE SEQUENCE</scope>
    <source>
        <strain evidence="3">LEGE 11467</strain>
    </source>
</reference>
<dbReference type="InterPro" id="IPR050267">
    <property type="entry name" value="Anti-sigma-factor_SerPK"/>
</dbReference>
<dbReference type="GO" id="GO:0004674">
    <property type="term" value="F:protein serine/threonine kinase activity"/>
    <property type="evidence" value="ECO:0007669"/>
    <property type="project" value="UniProtKB-KW"/>
</dbReference>
<gene>
    <name evidence="3" type="ORF">IQ235_06855</name>
</gene>
<name>A0A928Z6L7_9CYAN</name>
<evidence type="ECO:0000256" key="1">
    <source>
        <dbReference type="ARBA" id="ARBA00022527"/>
    </source>
</evidence>
<proteinExistence type="predicted"/>
<dbReference type="Gene3D" id="3.30.565.10">
    <property type="entry name" value="Histidine kinase-like ATPase, C-terminal domain"/>
    <property type="match status" value="1"/>
</dbReference>
<keyword evidence="1" id="KW-0723">Serine/threonine-protein kinase</keyword>
<accession>A0A928Z6L7</accession>
<dbReference type="PANTHER" id="PTHR35526:SF3">
    <property type="entry name" value="ANTI-SIGMA-F FACTOR RSBW"/>
    <property type="match status" value="1"/>
</dbReference>
<dbReference type="Proteomes" id="UP000621799">
    <property type="component" value="Unassembled WGS sequence"/>
</dbReference>
<dbReference type="InterPro" id="IPR036890">
    <property type="entry name" value="HATPase_C_sf"/>
</dbReference>
<dbReference type="AlphaFoldDB" id="A0A928Z6L7"/>
<evidence type="ECO:0000259" key="2">
    <source>
        <dbReference type="Pfam" id="PF13581"/>
    </source>
</evidence>